<evidence type="ECO:0000313" key="2">
    <source>
        <dbReference type="Proteomes" id="UP000628017"/>
    </source>
</evidence>
<dbReference type="InterPro" id="IPR027417">
    <property type="entry name" value="P-loop_NTPase"/>
</dbReference>
<dbReference type="Pfam" id="PF13469">
    <property type="entry name" value="Sulfotransfer_3"/>
    <property type="match status" value="1"/>
</dbReference>
<evidence type="ECO:0008006" key="3">
    <source>
        <dbReference type="Google" id="ProtNLM"/>
    </source>
</evidence>
<keyword evidence="2" id="KW-1185">Reference proteome</keyword>
<sequence length="265" mass="29710">MERHFILTLGRSGSNALVDVINQHPQALNYGELLGDWMQIRKIRDRLGLWRGDDAGYLDALLADGVPLRVVNTLRNLRKRRAGKVSEVQHRADLHTIGAKDFATFFRAPDLRRYFLDRPDLKVIGLCRADTIARFVSWQLLDQTGTVKRALNDTSGPARITLDTTTLLADIARVAEESALLETLLSELPEGQVTRVCYEEFFFDAQAQKATIKTLYAFLGLPDAPANIRARKINTTRLRDTVLNYDDCLSALAGSRFYDGFLAAG</sequence>
<dbReference type="EMBL" id="BMKA01000006">
    <property type="protein sequence ID" value="GGA29771.1"/>
    <property type="molecule type" value="Genomic_DNA"/>
</dbReference>
<name>A0A916R376_9RHOB</name>
<dbReference type="Gene3D" id="3.40.50.300">
    <property type="entry name" value="P-loop containing nucleotide triphosphate hydrolases"/>
    <property type="match status" value="1"/>
</dbReference>
<proteinExistence type="predicted"/>
<gene>
    <name evidence="1" type="ORF">GCM10011498_33730</name>
</gene>
<dbReference type="SUPFAM" id="SSF52540">
    <property type="entry name" value="P-loop containing nucleoside triphosphate hydrolases"/>
    <property type="match status" value="1"/>
</dbReference>
<reference evidence="1" key="1">
    <citation type="journal article" date="2014" name="Int. J. Syst. Evol. Microbiol.">
        <title>Complete genome sequence of Corynebacterium casei LMG S-19264T (=DSM 44701T), isolated from a smear-ripened cheese.</title>
        <authorList>
            <consortium name="US DOE Joint Genome Institute (JGI-PGF)"/>
            <person name="Walter F."/>
            <person name="Albersmeier A."/>
            <person name="Kalinowski J."/>
            <person name="Ruckert C."/>
        </authorList>
    </citation>
    <scope>NUCLEOTIDE SEQUENCE</scope>
    <source>
        <strain evidence="1">CGMCC 1.15880</strain>
    </source>
</reference>
<dbReference type="RefSeq" id="WP_188678114.1">
    <property type="nucleotide sequence ID" value="NZ_BMKA01000006.1"/>
</dbReference>
<reference evidence="1" key="2">
    <citation type="submission" date="2020-09" db="EMBL/GenBank/DDBJ databases">
        <authorList>
            <person name="Sun Q."/>
            <person name="Zhou Y."/>
        </authorList>
    </citation>
    <scope>NUCLEOTIDE SEQUENCE</scope>
    <source>
        <strain evidence="1">CGMCC 1.15880</strain>
    </source>
</reference>
<dbReference type="AlphaFoldDB" id="A0A916R376"/>
<organism evidence="1 2">
    <name type="scientific">Neptunicoccus cionae</name>
    <dbReference type="NCBI Taxonomy" id="2035344"/>
    <lineage>
        <taxon>Bacteria</taxon>
        <taxon>Pseudomonadati</taxon>
        <taxon>Pseudomonadota</taxon>
        <taxon>Alphaproteobacteria</taxon>
        <taxon>Rhodobacterales</taxon>
        <taxon>Paracoccaceae</taxon>
        <taxon>Neptunicoccus</taxon>
    </lineage>
</organism>
<dbReference type="Proteomes" id="UP000628017">
    <property type="component" value="Unassembled WGS sequence"/>
</dbReference>
<protein>
    <recommendedName>
        <fullName evidence="3">Sulfotransferase family protein</fullName>
    </recommendedName>
</protein>
<accession>A0A916R376</accession>
<comment type="caution">
    <text evidence="1">The sequence shown here is derived from an EMBL/GenBank/DDBJ whole genome shotgun (WGS) entry which is preliminary data.</text>
</comment>
<evidence type="ECO:0000313" key="1">
    <source>
        <dbReference type="EMBL" id="GGA29771.1"/>
    </source>
</evidence>